<gene>
    <name evidence="4" type="ORF">E0485_10155</name>
</gene>
<dbReference type="PANTHER" id="PTHR10587">
    <property type="entry name" value="GLYCOSYL TRANSFERASE-RELATED"/>
    <property type="match status" value="1"/>
</dbReference>
<dbReference type="OrthoDB" id="2649545at2"/>
<keyword evidence="2" id="KW-0812">Transmembrane</keyword>
<accession>A0A4R4EI18</accession>
<dbReference type="PANTHER" id="PTHR10587:SF137">
    <property type="entry name" value="4-DEOXY-4-FORMAMIDO-L-ARABINOSE-PHOSPHOUNDECAPRENOL DEFORMYLASE ARND-RELATED"/>
    <property type="match status" value="1"/>
</dbReference>
<dbReference type="InterPro" id="IPR002509">
    <property type="entry name" value="NODB_dom"/>
</dbReference>
<proteinExistence type="predicted"/>
<name>A0A4R4EI18_9BACL</name>
<comment type="caution">
    <text evidence="4">The sequence shown here is derived from an EMBL/GenBank/DDBJ whole genome shotgun (WGS) entry which is preliminary data.</text>
</comment>
<dbReference type="AlphaFoldDB" id="A0A4R4EI18"/>
<keyword evidence="2" id="KW-1133">Transmembrane helix</keyword>
<keyword evidence="5" id="KW-1185">Reference proteome</keyword>
<reference evidence="4 5" key="1">
    <citation type="submission" date="2019-03" db="EMBL/GenBank/DDBJ databases">
        <authorList>
            <person name="Kim M.K.M."/>
        </authorList>
    </citation>
    <scope>NUCLEOTIDE SEQUENCE [LARGE SCALE GENOMIC DNA]</scope>
    <source>
        <strain evidence="4 5">18JY21-1</strain>
    </source>
</reference>
<evidence type="ECO:0000259" key="3">
    <source>
        <dbReference type="PROSITE" id="PS51677"/>
    </source>
</evidence>
<dbReference type="InterPro" id="IPR050248">
    <property type="entry name" value="Polysacc_deacetylase_ArnD"/>
</dbReference>
<feature type="domain" description="NodB homology" evidence="3">
    <location>
        <begin position="39"/>
        <end position="227"/>
    </location>
</feature>
<dbReference type="EMBL" id="SKFG01000008">
    <property type="protein sequence ID" value="TCZ77828.1"/>
    <property type="molecule type" value="Genomic_DNA"/>
</dbReference>
<feature type="transmembrane region" description="Helical" evidence="2">
    <location>
        <begin position="6"/>
        <end position="32"/>
    </location>
</feature>
<organism evidence="4 5">
    <name type="scientific">Paenibacillus albiflavus</name>
    <dbReference type="NCBI Taxonomy" id="2545760"/>
    <lineage>
        <taxon>Bacteria</taxon>
        <taxon>Bacillati</taxon>
        <taxon>Bacillota</taxon>
        <taxon>Bacilli</taxon>
        <taxon>Bacillales</taxon>
        <taxon>Paenibacillaceae</taxon>
        <taxon>Paenibacillus</taxon>
    </lineage>
</organism>
<dbReference type="GO" id="GO:0005975">
    <property type="term" value="P:carbohydrate metabolic process"/>
    <property type="evidence" value="ECO:0007669"/>
    <property type="project" value="InterPro"/>
</dbReference>
<dbReference type="InterPro" id="IPR011330">
    <property type="entry name" value="Glyco_hydro/deAcase_b/a-brl"/>
</dbReference>
<protein>
    <submittedName>
        <fullName evidence="4">Polysaccharide deacetylase family protein</fullName>
    </submittedName>
</protein>
<evidence type="ECO:0000313" key="4">
    <source>
        <dbReference type="EMBL" id="TCZ77828.1"/>
    </source>
</evidence>
<feature type="region of interest" description="Disordered" evidence="1">
    <location>
        <begin position="240"/>
        <end position="263"/>
    </location>
</feature>
<dbReference type="PROSITE" id="PS51677">
    <property type="entry name" value="NODB"/>
    <property type="match status" value="1"/>
</dbReference>
<dbReference type="RefSeq" id="WP_132417911.1">
    <property type="nucleotide sequence ID" value="NZ_SKFG01000008.1"/>
</dbReference>
<evidence type="ECO:0000256" key="2">
    <source>
        <dbReference type="SAM" id="Phobius"/>
    </source>
</evidence>
<evidence type="ECO:0000313" key="5">
    <source>
        <dbReference type="Proteomes" id="UP000295418"/>
    </source>
</evidence>
<keyword evidence="2" id="KW-0472">Membrane</keyword>
<dbReference type="SUPFAM" id="SSF88713">
    <property type="entry name" value="Glycoside hydrolase/deacetylase"/>
    <property type="match status" value="1"/>
</dbReference>
<dbReference type="Proteomes" id="UP000295418">
    <property type="component" value="Unassembled WGS sequence"/>
</dbReference>
<dbReference type="Pfam" id="PF01522">
    <property type="entry name" value="Polysacc_deac_1"/>
    <property type="match status" value="1"/>
</dbReference>
<dbReference type="GO" id="GO:0016810">
    <property type="term" value="F:hydrolase activity, acting on carbon-nitrogen (but not peptide) bonds"/>
    <property type="evidence" value="ECO:0007669"/>
    <property type="project" value="InterPro"/>
</dbReference>
<sequence length="263" mass="30264">MHKLMLSFIFLIVVFYMIVPYCITRIFGVWAFKKAKHAKQIAFTFDDGPNPLYTPQLLDLLHKHGIKATFFVLGSKAEQYPDLIKRMYKEGHQIGIHNYRHVANWMMTPVRVRNKQVDRTADIIEQITGERPHYYRPPWGCVNLGDLLLLRKTYRIILWSIMAWDWKPGGDAGKLKQILMKNLKPGSIILLHDSGDTPGADLDAPEFMLEALREVLQEIKPLGYECVRVDQLMEAEQAQVGTSAEHKGNYPDEMESQDAISSH</sequence>
<evidence type="ECO:0000256" key="1">
    <source>
        <dbReference type="SAM" id="MobiDB-lite"/>
    </source>
</evidence>
<dbReference type="Gene3D" id="3.20.20.370">
    <property type="entry name" value="Glycoside hydrolase/deacetylase"/>
    <property type="match status" value="1"/>
</dbReference>
<dbReference type="CDD" id="cd10959">
    <property type="entry name" value="CE4_NodB_like_3"/>
    <property type="match status" value="1"/>
</dbReference>